<sequence length="389" mass="42493">MNFPDGEYEIDLLALLGNAPGTIPAAGLLAIRYGFIPDSMDQSKPLMLYQKDNVCVLEAQLLDNRPNNVSASIIFEGIPQRPRTMLAPGSDSYYLSLVAGETPRVALRPLKSTMRVSKTRNVKEWQKKIAEWSAMAEDLALARENRSQSKIQSGSRSHAEAVGKQTQNAQRLNLKSAKIPEKPDFGKISDVEKPVVAERNTATKTTARATKTTPATESRGPKTKKPAALPLIRTRRTVASKRSPAPLIKFDIISVSDFEDLESNIDENTVTCADTKSDGDSSKQAAETSFVDEFQDLENQLEEVLENSEPPQKPLNPRAGCTISDSSDSDEDMDTGAFSGGPIVIDMGHSVPDRRGTQVRAAVTSSQPMSLRELYGDGKNDDFSCSEEE</sequence>
<proteinExistence type="predicted"/>
<evidence type="ECO:0000313" key="4">
    <source>
        <dbReference type="Proteomes" id="UP000268321"/>
    </source>
</evidence>
<dbReference type="Pfam" id="PF09816">
    <property type="entry name" value="EAF"/>
    <property type="match status" value="1"/>
</dbReference>
<reference evidence="4" key="1">
    <citation type="journal article" date="2018" name="Nat. Microbiol.">
        <title>Leveraging single-cell genomics to expand the fungal tree of life.</title>
        <authorList>
            <person name="Ahrendt S.R."/>
            <person name="Quandt C.A."/>
            <person name="Ciobanu D."/>
            <person name="Clum A."/>
            <person name="Salamov A."/>
            <person name="Andreopoulos B."/>
            <person name="Cheng J.F."/>
            <person name="Woyke T."/>
            <person name="Pelin A."/>
            <person name="Henrissat B."/>
            <person name="Reynolds N.K."/>
            <person name="Benny G.L."/>
            <person name="Smith M.E."/>
            <person name="James T.Y."/>
            <person name="Grigoriev I.V."/>
        </authorList>
    </citation>
    <scope>NUCLEOTIDE SEQUENCE [LARGE SCALE GENOMIC DNA]</scope>
    <source>
        <strain evidence="4">Baker2002</strain>
    </source>
</reference>
<accession>A0A4P9Z9I3</accession>
<feature type="region of interest" description="Disordered" evidence="1">
    <location>
        <begin position="198"/>
        <end position="227"/>
    </location>
</feature>
<evidence type="ECO:0000256" key="1">
    <source>
        <dbReference type="SAM" id="MobiDB-lite"/>
    </source>
</evidence>
<feature type="region of interest" description="Disordered" evidence="1">
    <location>
        <begin position="303"/>
        <end position="389"/>
    </location>
</feature>
<feature type="region of interest" description="Disordered" evidence="1">
    <location>
        <begin position="145"/>
        <end position="169"/>
    </location>
</feature>
<dbReference type="EMBL" id="ML004489">
    <property type="protein sequence ID" value="RKP29407.1"/>
    <property type="molecule type" value="Genomic_DNA"/>
</dbReference>
<protein>
    <recommendedName>
        <fullName evidence="2">Transcription elongation factor Eaf N-terminal domain-containing protein</fullName>
    </recommendedName>
</protein>
<evidence type="ECO:0000259" key="2">
    <source>
        <dbReference type="Pfam" id="PF09816"/>
    </source>
</evidence>
<name>A0A4P9Z9I3_9ASCO</name>
<dbReference type="OrthoDB" id="3998262at2759"/>
<organism evidence="3 4">
    <name type="scientific">Metschnikowia bicuspidata</name>
    <dbReference type="NCBI Taxonomy" id="27322"/>
    <lineage>
        <taxon>Eukaryota</taxon>
        <taxon>Fungi</taxon>
        <taxon>Dikarya</taxon>
        <taxon>Ascomycota</taxon>
        <taxon>Saccharomycotina</taxon>
        <taxon>Pichiomycetes</taxon>
        <taxon>Metschnikowiaceae</taxon>
        <taxon>Metschnikowia</taxon>
    </lineage>
</organism>
<evidence type="ECO:0000313" key="3">
    <source>
        <dbReference type="EMBL" id="RKP29407.1"/>
    </source>
</evidence>
<dbReference type="AlphaFoldDB" id="A0A4P9Z9I3"/>
<keyword evidence="4" id="KW-1185">Reference proteome</keyword>
<feature type="compositionally biased region" description="Low complexity" evidence="1">
    <location>
        <begin position="202"/>
        <end position="216"/>
    </location>
</feature>
<feature type="domain" description="Transcription elongation factor Eaf N-terminal" evidence="2">
    <location>
        <begin position="8"/>
        <end position="121"/>
    </location>
</feature>
<dbReference type="Proteomes" id="UP000268321">
    <property type="component" value="Unassembled WGS sequence"/>
</dbReference>
<dbReference type="InterPro" id="IPR019194">
    <property type="entry name" value="Tscrpt_elong_fac_Eaf_N"/>
</dbReference>
<gene>
    <name evidence="3" type="ORF">METBISCDRAFT_18729</name>
</gene>